<keyword evidence="4" id="KW-1185">Reference proteome</keyword>
<dbReference type="Proteomes" id="UP000019373">
    <property type="component" value="Unassembled WGS sequence"/>
</dbReference>
<gene>
    <name evidence="3" type="ORF">EPUS_02023</name>
</gene>
<evidence type="ECO:0000313" key="3">
    <source>
        <dbReference type="EMBL" id="ERF74336.1"/>
    </source>
</evidence>
<evidence type="ECO:0000256" key="2">
    <source>
        <dbReference type="ARBA" id="ARBA00023002"/>
    </source>
</evidence>
<dbReference type="SUPFAM" id="SSF51735">
    <property type="entry name" value="NAD(P)-binding Rossmann-fold domains"/>
    <property type="match status" value="1"/>
</dbReference>
<proteinExistence type="inferred from homology"/>
<name>U1GQT4_ENDPU</name>
<dbReference type="HOGENOM" id="CLU_010194_2_19_1"/>
<comment type="similarity">
    <text evidence="1">Belongs to the short-chain dehydrogenases/reductases (SDR) family.</text>
</comment>
<dbReference type="OrthoDB" id="47007at2759"/>
<dbReference type="eggNOG" id="KOG1200">
    <property type="taxonomic scope" value="Eukaryota"/>
</dbReference>
<dbReference type="AlphaFoldDB" id="U1GQT4"/>
<dbReference type="OMA" id="YRSRRCC"/>
<sequence>MAESDLTGKVAIVTGGSKGIGAATCLALANAGASVVLNYSSDATQANEVVQQIGKDRSLAIKGDAGSLTFIEDLVMQTVDGFGKIDIVIPNAAVLPMNNLETATEAAFD</sequence>
<dbReference type="GO" id="GO:0016614">
    <property type="term" value="F:oxidoreductase activity, acting on CH-OH group of donors"/>
    <property type="evidence" value="ECO:0007669"/>
    <property type="project" value="UniProtKB-ARBA"/>
</dbReference>
<dbReference type="GeneID" id="19237077"/>
<evidence type="ECO:0000313" key="4">
    <source>
        <dbReference type="Proteomes" id="UP000019373"/>
    </source>
</evidence>
<protein>
    <submittedName>
        <fullName evidence="3">Uncharacterized protein</fullName>
    </submittedName>
</protein>
<reference evidence="4" key="1">
    <citation type="journal article" date="2014" name="BMC Genomics">
        <title>Genome characteristics reveal the impact of lichenization on lichen-forming fungus Endocarpon pusillum Hedwig (Verrucariales, Ascomycota).</title>
        <authorList>
            <person name="Wang Y.-Y."/>
            <person name="Liu B."/>
            <person name="Zhang X.-Y."/>
            <person name="Zhou Q.-M."/>
            <person name="Zhang T."/>
            <person name="Li H."/>
            <person name="Yu Y.-F."/>
            <person name="Zhang X.-L."/>
            <person name="Hao X.-Y."/>
            <person name="Wang M."/>
            <person name="Wang L."/>
            <person name="Wei J.-C."/>
        </authorList>
    </citation>
    <scope>NUCLEOTIDE SEQUENCE [LARGE SCALE GENOMIC DNA]</scope>
    <source>
        <strain evidence="4">Z07020 / HMAS-L-300199</strain>
    </source>
</reference>
<dbReference type="InterPro" id="IPR002347">
    <property type="entry name" value="SDR_fam"/>
</dbReference>
<dbReference type="PRINTS" id="PR00081">
    <property type="entry name" value="GDHRDH"/>
</dbReference>
<organism evidence="3 4">
    <name type="scientific">Endocarpon pusillum (strain Z07020 / HMAS-L-300199)</name>
    <name type="common">Lichen-forming fungus</name>
    <dbReference type="NCBI Taxonomy" id="1263415"/>
    <lineage>
        <taxon>Eukaryota</taxon>
        <taxon>Fungi</taxon>
        <taxon>Dikarya</taxon>
        <taxon>Ascomycota</taxon>
        <taxon>Pezizomycotina</taxon>
        <taxon>Eurotiomycetes</taxon>
        <taxon>Chaetothyriomycetidae</taxon>
        <taxon>Verrucariales</taxon>
        <taxon>Verrucariaceae</taxon>
        <taxon>Endocarpon</taxon>
    </lineage>
</organism>
<dbReference type="Pfam" id="PF00106">
    <property type="entry name" value="adh_short"/>
    <property type="match status" value="1"/>
</dbReference>
<evidence type="ECO:0000256" key="1">
    <source>
        <dbReference type="ARBA" id="ARBA00006484"/>
    </source>
</evidence>
<keyword evidence="2" id="KW-0560">Oxidoreductase</keyword>
<dbReference type="EMBL" id="KE720882">
    <property type="protein sequence ID" value="ERF74336.1"/>
    <property type="molecule type" value="Genomic_DNA"/>
</dbReference>
<dbReference type="RefSeq" id="XP_007800046.1">
    <property type="nucleotide sequence ID" value="XM_007801855.1"/>
</dbReference>
<dbReference type="Gene3D" id="3.40.50.720">
    <property type="entry name" value="NAD(P)-binding Rossmann-like Domain"/>
    <property type="match status" value="1"/>
</dbReference>
<dbReference type="PANTHER" id="PTHR48107:SF7">
    <property type="entry name" value="RE15974P"/>
    <property type="match status" value="1"/>
</dbReference>
<accession>U1GQT4</accession>
<dbReference type="InterPro" id="IPR036291">
    <property type="entry name" value="NAD(P)-bd_dom_sf"/>
</dbReference>
<dbReference type="PANTHER" id="PTHR48107">
    <property type="entry name" value="NADPH-DEPENDENT ALDEHYDE REDUCTASE-LIKE PROTEIN, CHLOROPLASTIC-RELATED"/>
    <property type="match status" value="1"/>
</dbReference>